<feature type="region of interest" description="Disordered" evidence="2">
    <location>
        <begin position="1"/>
        <end position="31"/>
    </location>
</feature>
<dbReference type="EMBL" id="VBPA01000037">
    <property type="protein sequence ID" value="TMQ72807.1"/>
    <property type="molecule type" value="Genomic_DNA"/>
</dbReference>
<dbReference type="Gene3D" id="3.30.360.10">
    <property type="entry name" value="Dihydrodipicolinate Reductase, domain 2"/>
    <property type="match status" value="1"/>
</dbReference>
<dbReference type="GO" id="GO:0000166">
    <property type="term" value="F:nucleotide binding"/>
    <property type="evidence" value="ECO:0007669"/>
    <property type="project" value="InterPro"/>
</dbReference>
<gene>
    <name evidence="5" type="ORF">E6K80_01800</name>
</gene>
<feature type="domain" description="GFO/IDH/MocA-like oxidoreductase" evidence="4">
    <location>
        <begin position="176"/>
        <end position="296"/>
    </location>
</feature>
<sequence>MAGRRATRSRSPGRRSNRDSRRWTPWRDPMTPTAARTTLIEAPRPLQPVRVAVIGLGKMGVAHTAVLAAIPDVELVGLSDHHAPLGRSVRGLGHRAPFFEHPAKLIEKTRPDAVFVCTQPDAHRSLAEMALDAGAAVFVEKPLAHTLADAEALAATGARHRKPVACGYNLAFVPIFAAAQHALRAGVIGEVRQARASMYLSQTFGPRKGWMYDPARSGGGVLSNVSSHLLFLLQWMLGTPVEARATWSLFFGEVEDEVRAMMRLANGAEVGFESSWSVSGYPYSAVVIEIEGRNGKMLVSNDGLELELAIPHGDWPAGPSRLREADLPQPARFDVNGESYYLQDAAFLHWATGGAPPPNDVERALTVQRMIDAIYRSAKDQGGPVAVGA</sequence>
<feature type="compositionally biased region" description="Basic residues" evidence="2">
    <location>
        <begin position="1"/>
        <end position="15"/>
    </location>
</feature>
<comment type="caution">
    <text evidence="5">The sequence shown here is derived from an EMBL/GenBank/DDBJ whole genome shotgun (WGS) entry which is preliminary data.</text>
</comment>
<evidence type="ECO:0000256" key="1">
    <source>
        <dbReference type="ARBA" id="ARBA00023002"/>
    </source>
</evidence>
<dbReference type="InterPro" id="IPR000683">
    <property type="entry name" value="Gfo/Idh/MocA-like_OxRdtase_N"/>
</dbReference>
<dbReference type="InterPro" id="IPR055170">
    <property type="entry name" value="GFO_IDH_MocA-like_dom"/>
</dbReference>
<dbReference type="InterPro" id="IPR036291">
    <property type="entry name" value="NAD(P)-bd_dom_sf"/>
</dbReference>
<dbReference type="Pfam" id="PF01408">
    <property type="entry name" value="GFO_IDH_MocA"/>
    <property type="match status" value="1"/>
</dbReference>
<evidence type="ECO:0000256" key="2">
    <source>
        <dbReference type="SAM" id="MobiDB-lite"/>
    </source>
</evidence>
<evidence type="ECO:0000259" key="4">
    <source>
        <dbReference type="Pfam" id="PF22725"/>
    </source>
</evidence>
<keyword evidence="1" id="KW-0560">Oxidoreductase</keyword>
<dbReference type="InterPro" id="IPR050463">
    <property type="entry name" value="Gfo/Idh/MocA_oxidrdct_glycsds"/>
</dbReference>
<proteinExistence type="predicted"/>
<dbReference type="SUPFAM" id="SSF55347">
    <property type="entry name" value="Glyceraldehyde-3-phosphate dehydrogenase-like, C-terminal domain"/>
    <property type="match status" value="1"/>
</dbReference>
<protein>
    <submittedName>
        <fullName evidence="5">Gfo/Idh/MocA family oxidoreductase</fullName>
    </submittedName>
</protein>
<dbReference type="PANTHER" id="PTHR43818">
    <property type="entry name" value="BCDNA.GH03377"/>
    <property type="match status" value="1"/>
</dbReference>
<dbReference type="GO" id="GO:0016491">
    <property type="term" value="F:oxidoreductase activity"/>
    <property type="evidence" value="ECO:0007669"/>
    <property type="project" value="UniProtKB-KW"/>
</dbReference>
<evidence type="ECO:0000313" key="5">
    <source>
        <dbReference type="EMBL" id="TMQ72807.1"/>
    </source>
</evidence>
<organism evidence="5 6">
    <name type="scientific">Eiseniibacteriota bacterium</name>
    <dbReference type="NCBI Taxonomy" id="2212470"/>
    <lineage>
        <taxon>Bacteria</taxon>
        <taxon>Candidatus Eiseniibacteriota</taxon>
    </lineage>
</organism>
<accession>A0A538UAD7</accession>
<evidence type="ECO:0000259" key="3">
    <source>
        <dbReference type="Pfam" id="PF01408"/>
    </source>
</evidence>
<dbReference type="Pfam" id="PF22725">
    <property type="entry name" value="GFO_IDH_MocA_C3"/>
    <property type="match status" value="1"/>
</dbReference>
<dbReference type="Gene3D" id="3.40.50.720">
    <property type="entry name" value="NAD(P)-binding Rossmann-like Domain"/>
    <property type="match status" value="1"/>
</dbReference>
<reference evidence="5 6" key="1">
    <citation type="journal article" date="2019" name="Nat. Microbiol.">
        <title>Mediterranean grassland soil C-N compound turnover is dependent on rainfall and depth, and is mediated by genomically divergent microorganisms.</title>
        <authorList>
            <person name="Diamond S."/>
            <person name="Andeer P.F."/>
            <person name="Li Z."/>
            <person name="Crits-Christoph A."/>
            <person name="Burstein D."/>
            <person name="Anantharaman K."/>
            <person name="Lane K.R."/>
            <person name="Thomas B.C."/>
            <person name="Pan C."/>
            <person name="Northen T.R."/>
            <person name="Banfield J.F."/>
        </authorList>
    </citation>
    <scope>NUCLEOTIDE SEQUENCE [LARGE SCALE GENOMIC DNA]</scope>
    <source>
        <strain evidence="5">WS_10</strain>
    </source>
</reference>
<dbReference type="Proteomes" id="UP000319836">
    <property type="component" value="Unassembled WGS sequence"/>
</dbReference>
<dbReference type="SUPFAM" id="SSF51735">
    <property type="entry name" value="NAD(P)-binding Rossmann-fold domains"/>
    <property type="match status" value="1"/>
</dbReference>
<dbReference type="AlphaFoldDB" id="A0A538UAD7"/>
<feature type="domain" description="Gfo/Idh/MocA-like oxidoreductase N-terminal" evidence="3">
    <location>
        <begin position="49"/>
        <end position="167"/>
    </location>
</feature>
<evidence type="ECO:0000313" key="6">
    <source>
        <dbReference type="Proteomes" id="UP000319836"/>
    </source>
</evidence>
<dbReference type="PANTHER" id="PTHR43818:SF11">
    <property type="entry name" value="BCDNA.GH03377"/>
    <property type="match status" value="1"/>
</dbReference>
<name>A0A538UAD7_UNCEI</name>